<evidence type="ECO:0000313" key="6">
    <source>
        <dbReference type="EMBL" id="MFC6661673.1"/>
    </source>
</evidence>
<evidence type="ECO:0000256" key="4">
    <source>
        <dbReference type="ARBA" id="ARBA00048741"/>
    </source>
</evidence>
<dbReference type="Pfam" id="PF13537">
    <property type="entry name" value="GATase_7"/>
    <property type="match status" value="1"/>
</dbReference>
<reference evidence="7" key="1">
    <citation type="journal article" date="2019" name="Int. J. Syst. Evol. Microbiol.">
        <title>The Global Catalogue of Microorganisms (GCM) 10K type strain sequencing project: providing services to taxonomists for standard genome sequencing and annotation.</title>
        <authorList>
            <consortium name="The Broad Institute Genomics Platform"/>
            <consortium name="The Broad Institute Genome Sequencing Center for Infectious Disease"/>
            <person name="Wu L."/>
            <person name="Ma J."/>
        </authorList>
    </citation>
    <scope>NUCLEOTIDE SEQUENCE [LARGE SCALE GENOMIC DNA]</scope>
    <source>
        <strain evidence="7">CCUG 63830</strain>
    </source>
</reference>
<dbReference type="PANTHER" id="PTHR43284">
    <property type="entry name" value="ASPARAGINE SYNTHETASE (GLUTAMINE-HYDROLYZING)"/>
    <property type="match status" value="1"/>
</dbReference>
<evidence type="ECO:0000256" key="1">
    <source>
        <dbReference type="ARBA" id="ARBA00005187"/>
    </source>
</evidence>
<organism evidence="6 7">
    <name type="scientific">Deinococcus multiflagellatus</name>
    <dbReference type="NCBI Taxonomy" id="1656887"/>
    <lineage>
        <taxon>Bacteria</taxon>
        <taxon>Thermotogati</taxon>
        <taxon>Deinococcota</taxon>
        <taxon>Deinococci</taxon>
        <taxon>Deinococcales</taxon>
        <taxon>Deinococcaceae</taxon>
        <taxon>Deinococcus</taxon>
    </lineage>
</organism>
<dbReference type="RefSeq" id="WP_380057253.1">
    <property type="nucleotide sequence ID" value="NZ_JBHSWB010000001.1"/>
</dbReference>
<dbReference type="InterPro" id="IPR051786">
    <property type="entry name" value="ASN_synthetase/amidase"/>
</dbReference>
<feature type="domain" description="Glutamine amidotransferase type-2" evidence="5">
    <location>
        <begin position="1"/>
        <end position="208"/>
    </location>
</feature>
<comment type="caution">
    <text evidence="6">The sequence shown here is derived from an EMBL/GenBank/DDBJ whole genome shotgun (WGS) entry which is preliminary data.</text>
</comment>
<dbReference type="PANTHER" id="PTHR43284:SF1">
    <property type="entry name" value="ASPARAGINE SYNTHETASE"/>
    <property type="match status" value="1"/>
</dbReference>
<name>A0ABW1ZMD0_9DEIO</name>
<comment type="similarity">
    <text evidence="2">Belongs to the asparagine synthetase family.</text>
</comment>
<keyword evidence="7" id="KW-1185">Reference proteome</keyword>
<accession>A0ABW1ZMD0</accession>
<dbReference type="EMBL" id="JBHSWB010000001">
    <property type="protein sequence ID" value="MFC6661673.1"/>
    <property type="molecule type" value="Genomic_DNA"/>
</dbReference>
<comment type="pathway">
    <text evidence="1">Amino-acid biosynthesis; L-asparagine biosynthesis; L-asparagine from L-aspartate (L-Gln route): step 1/1.</text>
</comment>
<sequence length="208" mass="23454">MLEHTKHRGPDDQGLLLLGQAGEPLFHGRQPQDIASPILTETQVAFLHRRLSILDLSAEGWQPMATADQRLWITFNGEIYNFLELRSELETLGYRFRSDSDTEVLLAAWHAWGEACLHRLTGMFAFALYDQQHQRVTLVRDPFGIKPLHYAQVQGRLVFASEIAGLLAFDGVSRQLNAGAAARYLRFGVSNDGETTLFQDVRQLPPPI</sequence>
<dbReference type="Proteomes" id="UP001596317">
    <property type="component" value="Unassembled WGS sequence"/>
</dbReference>
<dbReference type="Gene3D" id="3.60.20.10">
    <property type="entry name" value="Glutamine Phosphoribosylpyrophosphate, subunit 1, domain 1"/>
    <property type="match status" value="1"/>
</dbReference>
<dbReference type="EC" id="6.3.5.4" evidence="3"/>
<comment type="catalytic activity">
    <reaction evidence="4">
        <text>L-aspartate + L-glutamine + ATP + H2O = L-asparagine + L-glutamate + AMP + diphosphate + H(+)</text>
        <dbReference type="Rhea" id="RHEA:12228"/>
        <dbReference type="ChEBI" id="CHEBI:15377"/>
        <dbReference type="ChEBI" id="CHEBI:15378"/>
        <dbReference type="ChEBI" id="CHEBI:29985"/>
        <dbReference type="ChEBI" id="CHEBI:29991"/>
        <dbReference type="ChEBI" id="CHEBI:30616"/>
        <dbReference type="ChEBI" id="CHEBI:33019"/>
        <dbReference type="ChEBI" id="CHEBI:58048"/>
        <dbReference type="ChEBI" id="CHEBI:58359"/>
        <dbReference type="ChEBI" id="CHEBI:456215"/>
        <dbReference type="EC" id="6.3.5.4"/>
    </reaction>
</comment>
<dbReference type="CDD" id="cd00712">
    <property type="entry name" value="AsnB"/>
    <property type="match status" value="1"/>
</dbReference>
<evidence type="ECO:0000256" key="2">
    <source>
        <dbReference type="ARBA" id="ARBA00005752"/>
    </source>
</evidence>
<dbReference type="SUPFAM" id="SSF56235">
    <property type="entry name" value="N-terminal nucleophile aminohydrolases (Ntn hydrolases)"/>
    <property type="match status" value="1"/>
</dbReference>
<evidence type="ECO:0000256" key="3">
    <source>
        <dbReference type="ARBA" id="ARBA00012737"/>
    </source>
</evidence>
<evidence type="ECO:0000313" key="7">
    <source>
        <dbReference type="Proteomes" id="UP001596317"/>
    </source>
</evidence>
<dbReference type="InterPro" id="IPR029055">
    <property type="entry name" value="Ntn_hydrolases_N"/>
</dbReference>
<gene>
    <name evidence="6" type="ORF">ACFP90_16055</name>
</gene>
<dbReference type="InterPro" id="IPR017932">
    <property type="entry name" value="GATase_2_dom"/>
</dbReference>
<dbReference type="PROSITE" id="PS51278">
    <property type="entry name" value="GATASE_TYPE_2"/>
    <property type="match status" value="1"/>
</dbReference>
<protein>
    <recommendedName>
        <fullName evidence="3">asparagine synthase (glutamine-hydrolyzing)</fullName>
        <ecNumber evidence="3">6.3.5.4</ecNumber>
    </recommendedName>
</protein>
<proteinExistence type="inferred from homology"/>
<evidence type="ECO:0000259" key="5">
    <source>
        <dbReference type="PROSITE" id="PS51278"/>
    </source>
</evidence>
<dbReference type="InterPro" id="IPR033738">
    <property type="entry name" value="AsnB_N"/>
</dbReference>